<feature type="compositionally biased region" description="Polar residues" evidence="1">
    <location>
        <begin position="16"/>
        <end position="32"/>
    </location>
</feature>
<proteinExistence type="predicted"/>
<keyword evidence="2" id="KW-0472">Membrane</keyword>
<feature type="transmembrane region" description="Helical" evidence="2">
    <location>
        <begin position="178"/>
        <end position="200"/>
    </location>
</feature>
<gene>
    <name evidence="3" type="ORF">FRX48_05099</name>
</gene>
<dbReference type="AlphaFoldDB" id="A0A5M8PMN9"/>
<accession>A0A5M8PMN9</accession>
<name>A0A5M8PMN9_9LECA</name>
<protein>
    <submittedName>
        <fullName evidence="3">Uncharacterized protein</fullName>
    </submittedName>
</protein>
<dbReference type="Proteomes" id="UP000324767">
    <property type="component" value="Unassembled WGS sequence"/>
</dbReference>
<evidence type="ECO:0000313" key="4">
    <source>
        <dbReference type="Proteomes" id="UP000324767"/>
    </source>
</evidence>
<evidence type="ECO:0000256" key="1">
    <source>
        <dbReference type="SAM" id="MobiDB-lite"/>
    </source>
</evidence>
<keyword evidence="2" id="KW-1133">Transmembrane helix</keyword>
<sequence length="209" mass="22507">MPSPSRKRQDVEASLGTLTLSPSSHNPSATPLSQPPPQSLAHHLLPHAIASSPNATAPSPSASAPAPPSRRPEKSAAVAGRLIAGALGVRAPKKTEEQKAYEKAVREKEARRIRREREAKWEEEEERERARKAVWEGRGGWGERGLGDPGVQRLEGVLFVYPGAVEARFLGGRVSRRLLAVGALGELGGLMWWTGVLHAVRDSLIAPPP</sequence>
<evidence type="ECO:0000313" key="3">
    <source>
        <dbReference type="EMBL" id="KAA6410789.1"/>
    </source>
</evidence>
<feature type="compositionally biased region" description="Low complexity" evidence="1">
    <location>
        <begin position="48"/>
        <end position="64"/>
    </location>
</feature>
<dbReference type="EMBL" id="VXIT01000008">
    <property type="protein sequence ID" value="KAA6410789.1"/>
    <property type="molecule type" value="Genomic_DNA"/>
</dbReference>
<feature type="region of interest" description="Disordered" evidence="1">
    <location>
        <begin position="1"/>
        <end position="79"/>
    </location>
</feature>
<dbReference type="OrthoDB" id="5418203at2759"/>
<comment type="caution">
    <text evidence="3">The sequence shown here is derived from an EMBL/GenBank/DDBJ whole genome shotgun (WGS) entry which is preliminary data.</text>
</comment>
<organism evidence="3 4">
    <name type="scientific">Lasallia pustulata</name>
    <dbReference type="NCBI Taxonomy" id="136370"/>
    <lineage>
        <taxon>Eukaryota</taxon>
        <taxon>Fungi</taxon>
        <taxon>Dikarya</taxon>
        <taxon>Ascomycota</taxon>
        <taxon>Pezizomycotina</taxon>
        <taxon>Lecanoromycetes</taxon>
        <taxon>OSLEUM clade</taxon>
        <taxon>Umbilicariomycetidae</taxon>
        <taxon>Umbilicariales</taxon>
        <taxon>Umbilicariaceae</taxon>
        <taxon>Lasallia</taxon>
    </lineage>
</organism>
<reference evidence="3 4" key="1">
    <citation type="submission" date="2019-09" db="EMBL/GenBank/DDBJ databases">
        <title>The hologenome of the rock-dwelling lichen Lasallia pustulata.</title>
        <authorList>
            <person name="Greshake Tzovaras B."/>
            <person name="Segers F."/>
            <person name="Bicker A."/>
            <person name="Dal Grande F."/>
            <person name="Otte J."/>
            <person name="Hankeln T."/>
            <person name="Schmitt I."/>
            <person name="Ebersberger I."/>
        </authorList>
    </citation>
    <scope>NUCLEOTIDE SEQUENCE [LARGE SCALE GENOMIC DNA]</scope>
    <source>
        <strain evidence="3">A1-1</strain>
    </source>
</reference>
<evidence type="ECO:0000256" key="2">
    <source>
        <dbReference type="SAM" id="Phobius"/>
    </source>
</evidence>
<keyword evidence="2" id="KW-0812">Transmembrane</keyword>